<evidence type="ECO:0000313" key="11">
    <source>
        <dbReference type="Ensembl" id="ENSCCRP00010062944.1"/>
    </source>
</evidence>
<keyword evidence="7 9" id="KW-0862">Zinc</keyword>
<dbReference type="GO" id="GO:0008270">
    <property type="term" value="F:zinc ion binding"/>
    <property type="evidence" value="ECO:0007669"/>
    <property type="project" value="UniProtKB-KW"/>
</dbReference>
<dbReference type="PROSITE" id="PS50089">
    <property type="entry name" value="ZF_RING_2"/>
    <property type="match status" value="1"/>
</dbReference>
<evidence type="ECO:0000256" key="5">
    <source>
        <dbReference type="ARBA" id="ARBA00022723"/>
    </source>
</evidence>
<dbReference type="UniPathway" id="UPA00143"/>
<evidence type="ECO:0000256" key="2">
    <source>
        <dbReference type="ARBA" id="ARBA00004906"/>
    </source>
</evidence>
<keyword evidence="12" id="KW-1185">Reference proteome</keyword>
<dbReference type="GO" id="GO:0005737">
    <property type="term" value="C:cytoplasm"/>
    <property type="evidence" value="ECO:0007669"/>
    <property type="project" value="UniProtKB-SubCell"/>
</dbReference>
<dbReference type="SUPFAM" id="SSF57850">
    <property type="entry name" value="RING/U-box"/>
    <property type="match status" value="1"/>
</dbReference>
<dbReference type="InterPro" id="IPR039398">
    <property type="entry name" value="Deltex_fam"/>
</dbReference>
<dbReference type="AlphaFoldDB" id="A0A8C1QT20"/>
<evidence type="ECO:0000256" key="3">
    <source>
        <dbReference type="ARBA" id="ARBA00009413"/>
    </source>
</evidence>
<dbReference type="InterPro" id="IPR039399">
    <property type="entry name" value="Deltex_C_sf"/>
</dbReference>
<dbReference type="Proteomes" id="UP000694427">
    <property type="component" value="Unplaced"/>
</dbReference>
<feature type="domain" description="RING-type" evidence="10">
    <location>
        <begin position="223"/>
        <end position="263"/>
    </location>
</feature>
<comment type="similarity">
    <text evidence="3 9">Belongs to the Deltex family.</text>
</comment>
<dbReference type="SMART" id="SM00184">
    <property type="entry name" value="RING"/>
    <property type="match status" value="1"/>
</dbReference>
<dbReference type="GO" id="GO:0007219">
    <property type="term" value="P:Notch signaling pathway"/>
    <property type="evidence" value="ECO:0007669"/>
    <property type="project" value="InterPro"/>
</dbReference>
<keyword evidence="5 9" id="KW-0479">Metal-binding</keyword>
<evidence type="ECO:0000259" key="10">
    <source>
        <dbReference type="PROSITE" id="PS50089"/>
    </source>
</evidence>
<evidence type="ECO:0000313" key="12">
    <source>
        <dbReference type="Proteomes" id="UP000694427"/>
    </source>
</evidence>
<dbReference type="PROSITE" id="PS00518">
    <property type="entry name" value="ZF_RING_1"/>
    <property type="match status" value="1"/>
</dbReference>
<dbReference type="EC" id="2.3.2.27" evidence="9"/>
<organism evidence="11 12">
    <name type="scientific">Cyprinus carpio</name>
    <name type="common">Common carp</name>
    <dbReference type="NCBI Taxonomy" id="7962"/>
    <lineage>
        <taxon>Eukaryota</taxon>
        <taxon>Metazoa</taxon>
        <taxon>Chordata</taxon>
        <taxon>Craniata</taxon>
        <taxon>Vertebrata</taxon>
        <taxon>Euteleostomi</taxon>
        <taxon>Actinopterygii</taxon>
        <taxon>Neopterygii</taxon>
        <taxon>Teleostei</taxon>
        <taxon>Ostariophysi</taxon>
        <taxon>Cypriniformes</taxon>
        <taxon>Cyprinidae</taxon>
        <taxon>Cyprininae</taxon>
        <taxon>Cyprinus</taxon>
    </lineage>
</organism>
<dbReference type="InterPro" id="IPR017907">
    <property type="entry name" value="Znf_RING_CS"/>
</dbReference>
<proteinExistence type="inferred from homology"/>
<dbReference type="InterPro" id="IPR039396">
    <property type="entry name" value="Deltex_C"/>
</dbReference>
<accession>A0A8C1QT20</accession>
<dbReference type="Pfam" id="PF13639">
    <property type="entry name" value="zf-RING_2"/>
    <property type="match status" value="1"/>
</dbReference>
<keyword evidence="9" id="KW-0963">Cytoplasm</keyword>
<keyword evidence="4 9" id="KW-0808">Transferase</keyword>
<dbReference type="GO" id="GO:0016567">
    <property type="term" value="P:protein ubiquitination"/>
    <property type="evidence" value="ECO:0007669"/>
    <property type="project" value="UniProtKB-UniRule"/>
</dbReference>
<name>A0A8C1QT20_CYPCA</name>
<evidence type="ECO:0000256" key="9">
    <source>
        <dbReference type="RuleBase" id="RU367105"/>
    </source>
</evidence>
<reference evidence="11" key="2">
    <citation type="submission" date="2025-09" db="UniProtKB">
        <authorList>
            <consortium name="Ensembl"/>
        </authorList>
    </citation>
    <scope>IDENTIFICATION</scope>
</reference>
<evidence type="ECO:0000256" key="8">
    <source>
        <dbReference type="PROSITE-ProRule" id="PRU00175"/>
    </source>
</evidence>
<evidence type="ECO:0000256" key="1">
    <source>
        <dbReference type="ARBA" id="ARBA00000900"/>
    </source>
</evidence>
<comment type="pathway">
    <text evidence="2 9">Protein modification; protein ubiquitination.</text>
</comment>
<protein>
    <recommendedName>
        <fullName evidence="9">E3 ubiquitin-protein ligase</fullName>
        <ecNumber evidence="9">2.3.2.27</ecNumber>
    </recommendedName>
</protein>
<sequence>MSLPQIITRVRLHLSNSDSSKLHSKTVKHKYEDVNGVASESFQEAEDIYRKSVIRQTTCNGTRDLRQEERPAQRDSLEVEPVKVDDIVMDYIELIKSKELDIIKKRNAVIIKQDNGFVTFLSKSGKSVHAQIAREQFITLYQKIATGLQTRAYYNSPGITALCQAKFPELVITHKDERRFQLIESTRRDSQYQTPNKTKVYETPYKQNVEQQKSIHQAKDEACPICLEPLKTSECIVLPKCKHRFCKDCLKRAFQLKPTCPICGEIYGSLTGTQPKGGSMTVSWDSSSLPGYAKYGTILISYHIPSGRQGDEHPNPGMPYQGASRIAYLPDSTEGKKVLKLLQRAFDQRLTFTIGRSSTTGQNNVVTWNDIHHKTSRVGGPTWYGACAEEMSTVNMVLHSGKSYPLGIKALDDFSEVVYYAR</sequence>
<dbReference type="Gene3D" id="3.30.40.10">
    <property type="entry name" value="Zinc/RING finger domain, C3HC4 (zinc finger)"/>
    <property type="match status" value="1"/>
</dbReference>
<dbReference type="Ensembl" id="ENSCCRT00010069084.1">
    <property type="protein sequence ID" value="ENSCCRP00010062944.1"/>
    <property type="gene ID" value="ENSCCRG00010026809.1"/>
</dbReference>
<reference evidence="11" key="1">
    <citation type="submission" date="2025-08" db="UniProtKB">
        <authorList>
            <consortium name="Ensembl"/>
        </authorList>
    </citation>
    <scope>IDENTIFICATION</scope>
</reference>
<dbReference type="PANTHER" id="PTHR12622">
    <property type="entry name" value="DELTEX-RELATED"/>
    <property type="match status" value="1"/>
</dbReference>
<evidence type="ECO:0000256" key="7">
    <source>
        <dbReference type="ARBA" id="ARBA00022833"/>
    </source>
</evidence>
<keyword evidence="6 8" id="KW-0863">Zinc-finger</keyword>
<dbReference type="Gene3D" id="3.30.390.130">
    <property type="match status" value="1"/>
</dbReference>
<dbReference type="InterPro" id="IPR013083">
    <property type="entry name" value="Znf_RING/FYVE/PHD"/>
</dbReference>
<evidence type="ECO:0000256" key="4">
    <source>
        <dbReference type="ARBA" id="ARBA00022679"/>
    </source>
</evidence>
<dbReference type="Pfam" id="PF18102">
    <property type="entry name" value="DTC"/>
    <property type="match status" value="1"/>
</dbReference>
<dbReference type="GO" id="GO:0061630">
    <property type="term" value="F:ubiquitin protein ligase activity"/>
    <property type="evidence" value="ECO:0007669"/>
    <property type="project" value="UniProtKB-UniRule"/>
</dbReference>
<dbReference type="CDD" id="cd09633">
    <property type="entry name" value="Deltex_C"/>
    <property type="match status" value="1"/>
</dbReference>
<comment type="catalytic activity">
    <reaction evidence="1 9">
        <text>S-ubiquitinyl-[E2 ubiquitin-conjugating enzyme]-L-cysteine + [acceptor protein]-L-lysine = [E2 ubiquitin-conjugating enzyme]-L-cysteine + N(6)-ubiquitinyl-[acceptor protein]-L-lysine.</text>
        <dbReference type="EC" id="2.3.2.27"/>
    </reaction>
</comment>
<dbReference type="InterPro" id="IPR001841">
    <property type="entry name" value="Znf_RING"/>
</dbReference>
<evidence type="ECO:0000256" key="6">
    <source>
        <dbReference type="ARBA" id="ARBA00022771"/>
    </source>
</evidence>
<comment type="subcellular location">
    <subcellularLocation>
        <location evidence="9">Cytoplasm</location>
    </subcellularLocation>
</comment>